<feature type="compositionally biased region" description="Basic and acidic residues" evidence="3">
    <location>
        <begin position="393"/>
        <end position="410"/>
    </location>
</feature>
<feature type="compositionally biased region" description="Basic and acidic residues" evidence="3">
    <location>
        <begin position="368"/>
        <end position="384"/>
    </location>
</feature>
<sequence>MTSPRVDAVADDFLLLVEVLPEGLRAVVGALAPSEVLEVVLDLGRVPEARLVDRVVRLRETPVGPEDLRQVMARVGTPGEDNRAGIERTLHRVSAIRNRRGQVVGLTLRVGRAVFGTIDMLKDLIGSGRNLLLLGRPGVGKTTKLREVARVLADDLGKRVMVVDTSNEIGGDGDVPHPGIGGARRMQVSRPDRQHDVMIEAVENHMPEVIIVDEIGTSAEASAARTIAERGVQLVATAHGNTLENLVLNPTLSDLVGGVQTVTLSDDEARRRRTQKTVSERKSPPTFDIVVEMVGRDEVRVHGDTAEAVDRLLAGKDVGGERRRQDAESGRVEVVPVRHVARASADTRAAHARAASRAEEGSASARGLVHERQGERASSRDEVVGGRPGSATRAREQARESELVAVEGERVAVGGELARSGGSEPAHEDSRGTGEARGREESQEESPSPARQEEGAEVESFTQAEPRMDETGSTPRSRPGVPRDMSSERAGSRGLPGSAEPFGTSHGDDVAPPGAPSMRSAARAVSFREEPSRVGEQRTPELASAAPPPRQTRFSSRFVDEPQDEGATPAARPTRIYPHGVGRELLQRVLREIPVEVRLVSRLESADLVVTLRSNANDPRMRRVVAKTGARVESVKRSSSAELRRMLKGFFNVLEGVDSEEVREAVAEAEAAVQRALREGVLVELAPRQPRVRKLQHRLVSRYRLEAVSHGSEPSRHLVIYPLGGELDAALAEETEGGA</sequence>
<dbReference type="PANTHER" id="PTHR20953">
    <property type="entry name" value="KINASE-RELATED"/>
    <property type="match status" value="1"/>
</dbReference>
<keyword evidence="7" id="KW-1185">Reference proteome</keyword>
<accession>A0A511TBK7</accession>
<evidence type="ECO:0000313" key="6">
    <source>
        <dbReference type="EMBL" id="SEU37491.1"/>
    </source>
</evidence>
<dbReference type="EMBL" id="FOIB01000012">
    <property type="protein sequence ID" value="SEU37491.1"/>
    <property type="molecule type" value="Genomic_DNA"/>
</dbReference>
<evidence type="ECO:0000313" key="8">
    <source>
        <dbReference type="Proteomes" id="UP000321514"/>
    </source>
</evidence>
<evidence type="ECO:0000256" key="3">
    <source>
        <dbReference type="SAM" id="MobiDB-lite"/>
    </source>
</evidence>
<dbReference type="Pfam" id="PF19568">
    <property type="entry name" value="Spore_III_AA"/>
    <property type="match status" value="1"/>
</dbReference>
<feature type="compositionally biased region" description="Basic and acidic residues" evidence="3">
    <location>
        <begin position="425"/>
        <end position="441"/>
    </location>
</feature>
<gene>
    <name evidence="5" type="ORF">MFU01_58690</name>
    <name evidence="6" type="ORF">SAMN05443572_112119</name>
</gene>
<dbReference type="Gene3D" id="3.30.1370.50">
    <property type="entry name" value="R3H-like domain"/>
    <property type="match status" value="1"/>
</dbReference>
<evidence type="ECO:0000256" key="2">
    <source>
        <dbReference type="ARBA" id="ARBA00022840"/>
    </source>
</evidence>
<comment type="caution">
    <text evidence="5">The sequence shown here is derived from an EMBL/GenBank/DDBJ whole genome shotgun (WGS) entry which is preliminary data.</text>
</comment>
<dbReference type="PROSITE" id="PS51061">
    <property type="entry name" value="R3H"/>
    <property type="match status" value="1"/>
</dbReference>
<dbReference type="InterPro" id="IPR003593">
    <property type="entry name" value="AAA+_ATPase"/>
</dbReference>
<reference evidence="5 8" key="2">
    <citation type="submission" date="2019-07" db="EMBL/GenBank/DDBJ databases">
        <title>Whole genome shotgun sequence of Myxococcus fulvus NBRC 100333.</title>
        <authorList>
            <person name="Hosoyama A."/>
            <person name="Uohara A."/>
            <person name="Ohji S."/>
            <person name="Ichikawa N."/>
        </authorList>
    </citation>
    <scope>NUCLEOTIDE SEQUENCE [LARGE SCALE GENOMIC DNA]</scope>
    <source>
        <strain evidence="5 8">NBRC 100333</strain>
    </source>
</reference>
<proteinExistence type="predicted"/>
<dbReference type="CDD" id="cd00009">
    <property type="entry name" value="AAA"/>
    <property type="match status" value="1"/>
</dbReference>
<dbReference type="STRING" id="1334629.MFUL124B02_41015"/>
<dbReference type="RefSeq" id="WP_245772585.1">
    <property type="nucleotide sequence ID" value="NZ_BJXR01000040.1"/>
</dbReference>
<evidence type="ECO:0000256" key="1">
    <source>
        <dbReference type="ARBA" id="ARBA00022741"/>
    </source>
</evidence>
<dbReference type="PANTHER" id="PTHR20953:SF3">
    <property type="entry name" value="P-LOOP CONTAINING NUCLEOSIDE TRIPHOSPHATE HYDROLASES SUPERFAMILY PROTEIN"/>
    <property type="match status" value="1"/>
</dbReference>
<evidence type="ECO:0000313" key="5">
    <source>
        <dbReference type="EMBL" id="GEN10832.1"/>
    </source>
</evidence>
<dbReference type="InterPro" id="IPR001374">
    <property type="entry name" value="R3H_dom"/>
</dbReference>
<dbReference type="InterPro" id="IPR045735">
    <property type="entry name" value="Spore_III_AA_AAA+_ATPase"/>
</dbReference>
<dbReference type="Pfam" id="PF01424">
    <property type="entry name" value="R3H"/>
    <property type="match status" value="1"/>
</dbReference>
<protein>
    <submittedName>
        <fullName evidence="6">Stage III sporulation protein SpoIIIAA</fullName>
    </submittedName>
</protein>
<dbReference type="Pfam" id="PF25516">
    <property type="entry name" value="PTPase"/>
    <property type="match status" value="1"/>
</dbReference>
<dbReference type="InterPro" id="IPR036867">
    <property type="entry name" value="R3H_dom_sf"/>
</dbReference>
<dbReference type="Proteomes" id="UP000321514">
    <property type="component" value="Unassembled WGS sequence"/>
</dbReference>
<keyword evidence="2" id="KW-0067">ATP-binding</keyword>
<evidence type="ECO:0000313" key="7">
    <source>
        <dbReference type="Proteomes" id="UP000183760"/>
    </source>
</evidence>
<dbReference type="InterPro" id="IPR027417">
    <property type="entry name" value="P-loop_NTPase"/>
</dbReference>
<dbReference type="GO" id="GO:0003676">
    <property type="term" value="F:nucleic acid binding"/>
    <property type="evidence" value="ECO:0007669"/>
    <property type="project" value="UniProtKB-UniRule"/>
</dbReference>
<feature type="compositionally biased region" description="Basic and acidic residues" evidence="3">
    <location>
        <begin position="526"/>
        <end position="539"/>
    </location>
</feature>
<dbReference type="InterPro" id="IPR058670">
    <property type="entry name" value="PTPase_dom"/>
</dbReference>
<dbReference type="SUPFAM" id="SSF82708">
    <property type="entry name" value="R3H domain"/>
    <property type="match status" value="1"/>
</dbReference>
<reference evidence="6 7" key="1">
    <citation type="submission" date="2016-10" db="EMBL/GenBank/DDBJ databases">
        <authorList>
            <person name="Varghese N."/>
            <person name="Submissions S."/>
        </authorList>
    </citation>
    <scope>NUCLEOTIDE SEQUENCE [LARGE SCALE GENOMIC DNA]</scope>
    <source>
        <strain evidence="6 7">DSM 16525</strain>
    </source>
</reference>
<organism evidence="5 8">
    <name type="scientific">Myxococcus fulvus</name>
    <dbReference type="NCBI Taxonomy" id="33"/>
    <lineage>
        <taxon>Bacteria</taxon>
        <taxon>Pseudomonadati</taxon>
        <taxon>Myxococcota</taxon>
        <taxon>Myxococcia</taxon>
        <taxon>Myxococcales</taxon>
        <taxon>Cystobacterineae</taxon>
        <taxon>Myxococcaceae</taxon>
        <taxon>Myxococcus</taxon>
    </lineage>
</organism>
<dbReference type="Proteomes" id="UP000183760">
    <property type="component" value="Unassembled WGS sequence"/>
</dbReference>
<dbReference type="EMBL" id="BJXR01000040">
    <property type="protein sequence ID" value="GEN10832.1"/>
    <property type="molecule type" value="Genomic_DNA"/>
</dbReference>
<feature type="region of interest" description="Disordered" evidence="3">
    <location>
        <begin position="343"/>
        <end position="575"/>
    </location>
</feature>
<dbReference type="SUPFAM" id="SSF52540">
    <property type="entry name" value="P-loop containing nucleoside triphosphate hydrolases"/>
    <property type="match status" value="1"/>
</dbReference>
<dbReference type="AlphaFoldDB" id="A0A511TBK7"/>
<dbReference type="SMART" id="SM00382">
    <property type="entry name" value="AAA"/>
    <property type="match status" value="1"/>
</dbReference>
<dbReference type="SMART" id="SM00393">
    <property type="entry name" value="R3H"/>
    <property type="match status" value="1"/>
</dbReference>
<keyword evidence="1" id="KW-0547">Nucleotide-binding</keyword>
<dbReference type="GO" id="GO:0005524">
    <property type="term" value="F:ATP binding"/>
    <property type="evidence" value="ECO:0007669"/>
    <property type="project" value="UniProtKB-KW"/>
</dbReference>
<dbReference type="Gene3D" id="3.40.50.300">
    <property type="entry name" value="P-loop containing nucleotide triphosphate hydrolases"/>
    <property type="match status" value="1"/>
</dbReference>
<feature type="domain" description="R3H" evidence="4">
    <location>
        <begin position="659"/>
        <end position="724"/>
    </location>
</feature>
<name>A0A511TBK7_MYXFU</name>
<evidence type="ECO:0000259" key="4">
    <source>
        <dbReference type="PROSITE" id="PS51061"/>
    </source>
</evidence>
<feature type="compositionally biased region" description="Low complexity" evidence="3">
    <location>
        <begin position="343"/>
        <end position="366"/>
    </location>
</feature>